<keyword evidence="3" id="KW-1185">Reference proteome</keyword>
<sequence length="228" mass="25668">MGFCLGEDGIVDDGRVSRWSFWLLGCFRDQTTLFALSSSRRSNRPVKASLLAKGYGVSSVLLSASRESASVLCFAFAEHGRRRMLDRQTSGTHASLRSDRAHWSLEGEEMCEHALVEYRVTLSKAKTDYQELDQGVGIGLVGPSIKEPYRKIDPLCVFGEKGRAVDCLKVRRQPWPRPPRVSLRRVLRASPHNQPRTRRDPSMVTRVRQGTRGVARAEVWPSSRSRQG</sequence>
<evidence type="ECO:0000256" key="1">
    <source>
        <dbReference type="SAM" id="MobiDB-lite"/>
    </source>
</evidence>
<reference evidence="2" key="1">
    <citation type="journal article" date="2023" name="Mol. Phylogenet. Evol.">
        <title>Genome-scale phylogeny and comparative genomics of the fungal order Sordariales.</title>
        <authorList>
            <person name="Hensen N."/>
            <person name="Bonometti L."/>
            <person name="Westerberg I."/>
            <person name="Brannstrom I.O."/>
            <person name="Guillou S."/>
            <person name="Cros-Aarteil S."/>
            <person name="Calhoun S."/>
            <person name="Haridas S."/>
            <person name="Kuo A."/>
            <person name="Mondo S."/>
            <person name="Pangilinan J."/>
            <person name="Riley R."/>
            <person name="LaButti K."/>
            <person name="Andreopoulos B."/>
            <person name="Lipzen A."/>
            <person name="Chen C."/>
            <person name="Yan M."/>
            <person name="Daum C."/>
            <person name="Ng V."/>
            <person name="Clum A."/>
            <person name="Steindorff A."/>
            <person name="Ohm R.A."/>
            <person name="Martin F."/>
            <person name="Silar P."/>
            <person name="Natvig D.O."/>
            <person name="Lalanne C."/>
            <person name="Gautier V."/>
            <person name="Ament-Velasquez S.L."/>
            <person name="Kruys A."/>
            <person name="Hutchinson M.I."/>
            <person name="Powell A.J."/>
            <person name="Barry K."/>
            <person name="Miller A.N."/>
            <person name="Grigoriev I.V."/>
            <person name="Debuchy R."/>
            <person name="Gladieux P."/>
            <person name="Hiltunen Thoren M."/>
            <person name="Johannesson H."/>
        </authorList>
    </citation>
    <scope>NUCLEOTIDE SEQUENCE</scope>
    <source>
        <strain evidence="2">PSN293</strain>
    </source>
</reference>
<organism evidence="2 3">
    <name type="scientific">Rhypophila decipiens</name>
    <dbReference type="NCBI Taxonomy" id="261697"/>
    <lineage>
        <taxon>Eukaryota</taxon>
        <taxon>Fungi</taxon>
        <taxon>Dikarya</taxon>
        <taxon>Ascomycota</taxon>
        <taxon>Pezizomycotina</taxon>
        <taxon>Sordariomycetes</taxon>
        <taxon>Sordariomycetidae</taxon>
        <taxon>Sordariales</taxon>
        <taxon>Naviculisporaceae</taxon>
        <taxon>Rhypophila</taxon>
    </lineage>
</organism>
<accession>A0AAN6YP29</accession>
<dbReference type="AlphaFoldDB" id="A0AAN6YP29"/>
<feature type="region of interest" description="Disordered" evidence="1">
    <location>
        <begin position="187"/>
        <end position="228"/>
    </location>
</feature>
<evidence type="ECO:0000313" key="2">
    <source>
        <dbReference type="EMBL" id="KAK4220232.1"/>
    </source>
</evidence>
<reference evidence="2" key="2">
    <citation type="submission" date="2023-05" db="EMBL/GenBank/DDBJ databases">
        <authorList>
            <consortium name="Lawrence Berkeley National Laboratory"/>
            <person name="Steindorff A."/>
            <person name="Hensen N."/>
            <person name="Bonometti L."/>
            <person name="Westerberg I."/>
            <person name="Brannstrom I.O."/>
            <person name="Guillou S."/>
            <person name="Cros-Aarteil S."/>
            <person name="Calhoun S."/>
            <person name="Haridas S."/>
            <person name="Kuo A."/>
            <person name="Mondo S."/>
            <person name="Pangilinan J."/>
            <person name="Riley R."/>
            <person name="Labutti K."/>
            <person name="Andreopoulos B."/>
            <person name="Lipzen A."/>
            <person name="Chen C."/>
            <person name="Yanf M."/>
            <person name="Daum C."/>
            <person name="Ng V."/>
            <person name="Clum A."/>
            <person name="Ohm R."/>
            <person name="Martin F."/>
            <person name="Silar P."/>
            <person name="Natvig D."/>
            <person name="Lalanne C."/>
            <person name="Gautier V."/>
            <person name="Ament-Velasquez S.L."/>
            <person name="Kruys A."/>
            <person name="Hutchinson M.I."/>
            <person name="Powell A.J."/>
            <person name="Barry K."/>
            <person name="Miller A.N."/>
            <person name="Grigoriev I.V."/>
            <person name="Debuchy R."/>
            <person name="Gladieux P."/>
            <person name="Thoren M.H."/>
            <person name="Johannesson H."/>
        </authorList>
    </citation>
    <scope>NUCLEOTIDE SEQUENCE</scope>
    <source>
        <strain evidence="2">PSN293</strain>
    </source>
</reference>
<dbReference type="EMBL" id="MU858045">
    <property type="protein sequence ID" value="KAK4220232.1"/>
    <property type="molecule type" value="Genomic_DNA"/>
</dbReference>
<protein>
    <submittedName>
        <fullName evidence="2">Uncharacterized protein</fullName>
    </submittedName>
</protein>
<comment type="caution">
    <text evidence="2">The sequence shown here is derived from an EMBL/GenBank/DDBJ whole genome shotgun (WGS) entry which is preliminary data.</text>
</comment>
<name>A0AAN6YP29_9PEZI</name>
<gene>
    <name evidence="2" type="ORF">QBC37DRAFT_4172</name>
</gene>
<proteinExistence type="predicted"/>
<evidence type="ECO:0000313" key="3">
    <source>
        <dbReference type="Proteomes" id="UP001301769"/>
    </source>
</evidence>
<dbReference type="Proteomes" id="UP001301769">
    <property type="component" value="Unassembled WGS sequence"/>
</dbReference>